<keyword evidence="7 10" id="KW-0067">ATP-binding</keyword>
<dbReference type="AlphaFoldDB" id="A0A351R8M9"/>
<evidence type="ECO:0000313" key="14">
    <source>
        <dbReference type="Proteomes" id="UP000264313"/>
    </source>
</evidence>
<evidence type="ECO:0000259" key="11">
    <source>
        <dbReference type="Pfam" id="PF00288"/>
    </source>
</evidence>
<dbReference type="PANTHER" id="PTHR43527">
    <property type="entry name" value="4-DIPHOSPHOCYTIDYL-2-C-METHYL-D-ERYTHRITOL KINASE, CHLOROPLASTIC"/>
    <property type="match status" value="1"/>
</dbReference>
<evidence type="ECO:0000256" key="5">
    <source>
        <dbReference type="ARBA" id="ARBA00022741"/>
    </source>
</evidence>
<comment type="pathway">
    <text evidence="10">Isoprenoid biosynthesis; isopentenyl diphosphate biosynthesis via DXP pathway; isopentenyl diphosphate from 1-deoxy-D-xylulose 5-phosphate: step 3/6.</text>
</comment>
<feature type="binding site" evidence="10">
    <location>
        <begin position="95"/>
        <end position="105"/>
    </location>
    <ligand>
        <name>ATP</name>
        <dbReference type="ChEBI" id="CHEBI:30616"/>
    </ligand>
</feature>
<keyword evidence="6 10" id="KW-0418">Kinase</keyword>
<dbReference type="SUPFAM" id="SSF54211">
    <property type="entry name" value="Ribosomal protein S5 domain 2-like"/>
    <property type="match status" value="1"/>
</dbReference>
<name>A0A351R8M9_9PROT</name>
<dbReference type="PANTHER" id="PTHR43527:SF2">
    <property type="entry name" value="4-DIPHOSPHOCYTIDYL-2-C-METHYL-D-ERYTHRITOL KINASE, CHLOROPLASTIC"/>
    <property type="match status" value="1"/>
</dbReference>
<comment type="function">
    <text evidence="10">Catalyzes the phosphorylation of the position 2 hydroxy group of 4-diphosphocytidyl-2C-methyl-D-erythritol.</text>
</comment>
<evidence type="ECO:0000256" key="8">
    <source>
        <dbReference type="ARBA" id="ARBA00023229"/>
    </source>
</evidence>
<evidence type="ECO:0000259" key="12">
    <source>
        <dbReference type="Pfam" id="PF08544"/>
    </source>
</evidence>
<organism evidence="13 14">
    <name type="scientific">Methylotenera mobilis</name>
    <dbReference type="NCBI Taxonomy" id="359408"/>
    <lineage>
        <taxon>Bacteria</taxon>
        <taxon>Pseudomonadati</taxon>
        <taxon>Pseudomonadota</taxon>
        <taxon>Betaproteobacteria</taxon>
        <taxon>Nitrosomonadales</taxon>
        <taxon>Methylophilaceae</taxon>
        <taxon>Methylotenera</taxon>
    </lineage>
</organism>
<keyword evidence="5 10" id="KW-0547">Nucleotide-binding</keyword>
<evidence type="ECO:0000256" key="7">
    <source>
        <dbReference type="ARBA" id="ARBA00022840"/>
    </source>
</evidence>
<evidence type="ECO:0000256" key="4">
    <source>
        <dbReference type="ARBA" id="ARBA00022679"/>
    </source>
</evidence>
<dbReference type="Gene3D" id="3.30.230.10">
    <property type="match status" value="1"/>
</dbReference>
<dbReference type="Proteomes" id="UP000264313">
    <property type="component" value="Unassembled WGS sequence"/>
</dbReference>
<dbReference type="InterPro" id="IPR006204">
    <property type="entry name" value="GHMP_kinase_N_dom"/>
</dbReference>
<dbReference type="GO" id="GO:0019288">
    <property type="term" value="P:isopentenyl diphosphate biosynthetic process, methylerythritol 4-phosphate pathway"/>
    <property type="evidence" value="ECO:0007669"/>
    <property type="project" value="UniProtKB-UniRule"/>
</dbReference>
<dbReference type="SUPFAM" id="SSF55060">
    <property type="entry name" value="GHMP Kinase, C-terminal domain"/>
    <property type="match status" value="1"/>
</dbReference>
<reference evidence="13 14" key="1">
    <citation type="journal article" date="2018" name="Nat. Biotechnol.">
        <title>A standardized bacterial taxonomy based on genome phylogeny substantially revises the tree of life.</title>
        <authorList>
            <person name="Parks D.H."/>
            <person name="Chuvochina M."/>
            <person name="Waite D.W."/>
            <person name="Rinke C."/>
            <person name="Skarshewski A."/>
            <person name="Chaumeil P.A."/>
            <person name="Hugenholtz P."/>
        </authorList>
    </citation>
    <scope>NUCLEOTIDE SEQUENCE [LARGE SCALE GENOMIC DNA]</scope>
    <source>
        <strain evidence="13">UBA9958</strain>
    </source>
</reference>
<feature type="domain" description="GHMP kinase C-terminal" evidence="12">
    <location>
        <begin position="199"/>
        <end position="271"/>
    </location>
</feature>
<dbReference type="Pfam" id="PF08544">
    <property type="entry name" value="GHMP_kinases_C"/>
    <property type="match status" value="1"/>
</dbReference>
<keyword evidence="8 10" id="KW-0414">Isoprene biosynthesis</keyword>
<evidence type="ECO:0000256" key="9">
    <source>
        <dbReference type="ARBA" id="ARBA00032554"/>
    </source>
</evidence>
<evidence type="ECO:0000256" key="10">
    <source>
        <dbReference type="HAMAP-Rule" id="MF_00061"/>
    </source>
</evidence>
<dbReference type="HAMAP" id="MF_00061">
    <property type="entry name" value="IspE"/>
    <property type="match status" value="1"/>
</dbReference>
<dbReference type="GO" id="GO:0016114">
    <property type="term" value="P:terpenoid biosynthetic process"/>
    <property type="evidence" value="ECO:0007669"/>
    <property type="project" value="UniProtKB-UniRule"/>
</dbReference>
<dbReference type="EC" id="2.7.1.148" evidence="2 10"/>
<dbReference type="EMBL" id="DNAA01000039">
    <property type="protein sequence ID" value="HBA08400.1"/>
    <property type="molecule type" value="Genomic_DNA"/>
</dbReference>
<dbReference type="NCBIfam" id="TIGR00154">
    <property type="entry name" value="ispE"/>
    <property type="match status" value="1"/>
</dbReference>
<comment type="similarity">
    <text evidence="1 10">Belongs to the GHMP kinase family. IspE subfamily.</text>
</comment>
<comment type="caution">
    <text evidence="13">The sequence shown here is derived from an EMBL/GenBank/DDBJ whole genome shotgun (WGS) entry which is preliminary data.</text>
</comment>
<dbReference type="GO" id="GO:0005524">
    <property type="term" value="F:ATP binding"/>
    <property type="evidence" value="ECO:0007669"/>
    <property type="project" value="UniProtKB-UniRule"/>
</dbReference>
<evidence type="ECO:0000256" key="3">
    <source>
        <dbReference type="ARBA" id="ARBA00017473"/>
    </source>
</evidence>
<dbReference type="STRING" id="1132855.GCA_000384255_00839"/>
<dbReference type="InterPro" id="IPR036554">
    <property type="entry name" value="GHMP_kinase_C_sf"/>
</dbReference>
<accession>A0A351R8M9</accession>
<dbReference type="InterPro" id="IPR014721">
    <property type="entry name" value="Ribsml_uS5_D2-typ_fold_subgr"/>
</dbReference>
<dbReference type="Pfam" id="PF00288">
    <property type="entry name" value="GHMP_kinases_N"/>
    <property type="match status" value="1"/>
</dbReference>
<comment type="catalytic activity">
    <reaction evidence="10">
        <text>4-CDP-2-C-methyl-D-erythritol + ATP = 4-CDP-2-C-methyl-D-erythritol 2-phosphate + ADP + H(+)</text>
        <dbReference type="Rhea" id="RHEA:18437"/>
        <dbReference type="ChEBI" id="CHEBI:15378"/>
        <dbReference type="ChEBI" id="CHEBI:30616"/>
        <dbReference type="ChEBI" id="CHEBI:57823"/>
        <dbReference type="ChEBI" id="CHEBI:57919"/>
        <dbReference type="ChEBI" id="CHEBI:456216"/>
        <dbReference type="EC" id="2.7.1.148"/>
    </reaction>
</comment>
<feature type="active site" evidence="10">
    <location>
        <position position="137"/>
    </location>
</feature>
<dbReference type="InterPro" id="IPR004424">
    <property type="entry name" value="IspE"/>
</dbReference>
<keyword evidence="4 10" id="KW-0808">Transferase</keyword>
<dbReference type="InterPro" id="IPR020568">
    <property type="entry name" value="Ribosomal_Su5_D2-typ_SF"/>
</dbReference>
<dbReference type="PIRSF" id="PIRSF010376">
    <property type="entry name" value="IspE"/>
    <property type="match status" value="1"/>
</dbReference>
<protein>
    <recommendedName>
        <fullName evidence="3 10">4-diphosphocytidyl-2-C-methyl-D-erythritol kinase</fullName>
        <shortName evidence="10">CMK</shortName>
        <ecNumber evidence="2 10">2.7.1.148</ecNumber>
    </recommendedName>
    <alternativeName>
        <fullName evidence="9 10">4-(cytidine-5'-diphospho)-2-C-methyl-D-erythritol kinase</fullName>
    </alternativeName>
</protein>
<sequence length="291" mass="32094">MHDFEAFLAPAKINLFLHITGQREDGYHLLQTVFRLLDYYDTIYLKTTNTSAIKRVNEIAGVPEENDLCVRAAQLLQKHTGCQLGAEILVDKKIPMGGGLGGGSSDAATVLLALNQRWQLDLPREELLALGLQLGADVPFFIYGSNAWAEGIGEQLQAITLHDAYYVVLTPSVHVSTAQIFSNNQLTKNTIPKKIAAFSEIAKLSTENLALGNIRDGFTNQLEKVVCSIYPEVKACLDWLKQYGDARMSGSGASVFLEVADQEVANSIYQQKPKEYFGFVAKGLNQHPFIK</sequence>
<evidence type="ECO:0000256" key="2">
    <source>
        <dbReference type="ARBA" id="ARBA00012052"/>
    </source>
</evidence>
<feature type="domain" description="GHMP kinase N-terminal" evidence="11">
    <location>
        <begin position="68"/>
        <end position="144"/>
    </location>
</feature>
<dbReference type="Gene3D" id="3.30.70.890">
    <property type="entry name" value="GHMP kinase, C-terminal domain"/>
    <property type="match status" value="1"/>
</dbReference>
<dbReference type="GO" id="GO:0050515">
    <property type="term" value="F:4-(cytidine 5'-diphospho)-2-C-methyl-D-erythritol kinase activity"/>
    <property type="evidence" value="ECO:0007669"/>
    <property type="project" value="UniProtKB-UniRule"/>
</dbReference>
<evidence type="ECO:0000256" key="6">
    <source>
        <dbReference type="ARBA" id="ARBA00022777"/>
    </source>
</evidence>
<proteinExistence type="inferred from homology"/>
<evidence type="ECO:0000256" key="1">
    <source>
        <dbReference type="ARBA" id="ARBA00009684"/>
    </source>
</evidence>
<dbReference type="InterPro" id="IPR013750">
    <property type="entry name" value="GHMP_kinase_C_dom"/>
</dbReference>
<gene>
    <name evidence="10" type="primary">ispE</name>
    <name evidence="13" type="ORF">DCW48_01605</name>
</gene>
<evidence type="ECO:0000313" key="13">
    <source>
        <dbReference type="EMBL" id="HBA08400.1"/>
    </source>
</evidence>
<dbReference type="UniPathway" id="UPA00056">
    <property type="reaction ID" value="UER00094"/>
</dbReference>
<feature type="active site" evidence="10">
    <location>
        <position position="12"/>
    </location>
</feature>